<organism evidence="1 2">
    <name type="scientific">Stachybotrys chlorohalonatus (strain IBT 40285)</name>
    <dbReference type="NCBI Taxonomy" id="1283841"/>
    <lineage>
        <taxon>Eukaryota</taxon>
        <taxon>Fungi</taxon>
        <taxon>Dikarya</taxon>
        <taxon>Ascomycota</taxon>
        <taxon>Pezizomycotina</taxon>
        <taxon>Sordariomycetes</taxon>
        <taxon>Hypocreomycetidae</taxon>
        <taxon>Hypocreales</taxon>
        <taxon>Stachybotryaceae</taxon>
        <taxon>Stachybotrys</taxon>
    </lineage>
</organism>
<name>A0A084QZY7_STAC4</name>
<dbReference type="OMA" id="IAPANHV"/>
<dbReference type="Proteomes" id="UP000028524">
    <property type="component" value="Unassembled WGS sequence"/>
</dbReference>
<keyword evidence="2" id="KW-1185">Reference proteome</keyword>
<reference evidence="1 2" key="1">
    <citation type="journal article" date="2014" name="BMC Genomics">
        <title>Comparative genome sequencing reveals chemotype-specific gene clusters in the toxigenic black mold Stachybotrys.</title>
        <authorList>
            <person name="Semeiks J."/>
            <person name="Borek D."/>
            <person name="Otwinowski Z."/>
            <person name="Grishin N.V."/>
        </authorList>
    </citation>
    <scope>NUCLEOTIDE SEQUENCE [LARGE SCALE GENOMIC DNA]</scope>
    <source>
        <strain evidence="1 2">IBT 40285</strain>
    </source>
</reference>
<evidence type="ECO:0000313" key="1">
    <source>
        <dbReference type="EMBL" id="KFA69522.1"/>
    </source>
</evidence>
<accession>A0A084QZY7</accession>
<dbReference type="OrthoDB" id="416217at2759"/>
<dbReference type="EMBL" id="KL659446">
    <property type="protein sequence ID" value="KFA69522.1"/>
    <property type="molecule type" value="Genomic_DNA"/>
</dbReference>
<dbReference type="STRING" id="1283841.A0A084QZY7"/>
<dbReference type="InParanoid" id="A0A084QZY7"/>
<protein>
    <submittedName>
        <fullName evidence="1">Uncharacterized protein</fullName>
    </submittedName>
</protein>
<gene>
    <name evidence="1" type="ORF">S40285_05663</name>
</gene>
<evidence type="ECO:0000313" key="2">
    <source>
        <dbReference type="Proteomes" id="UP000028524"/>
    </source>
</evidence>
<proteinExistence type="predicted"/>
<sequence length="315" mass="34356">MAQLSHEQRQDFTSPALAHRVRAINALNSTLSTPCTNHADGDARFVTIMILTFQASYMSEGMHEFLSTIRGCIIVSASTMLAYNESAFRSFLGHQQQVAAQALGGGQSSVVRDTSILSAALDSVAALRPLCKSVLDVKFIAAMEGIFDTAKNSYVQAFGQISSCYNLLGEASSSDFDSFNRSDNHTSRLLLAHFFVIDHELSGVAMQSAERSVPFRRTIVAAWVRQVADKLPPTHCHHIAWPLKFVEAKYEAQGVNIGAEGAVEIKRPPERPTALQGLQSLSVLGSVGPTEPRPTAYLIRSHADWIGRGRRQNLA</sequence>
<dbReference type="HOGENOM" id="CLU_027371_1_0_1"/>
<dbReference type="AlphaFoldDB" id="A0A084QZY7"/>